<dbReference type="Proteomes" id="UP001501414">
    <property type="component" value="Unassembled WGS sequence"/>
</dbReference>
<dbReference type="SUPFAM" id="SSF56219">
    <property type="entry name" value="DNase I-like"/>
    <property type="match status" value="1"/>
</dbReference>
<keyword evidence="3" id="KW-1185">Reference proteome</keyword>
<accession>A0ABN1XLH0</accession>
<evidence type="ECO:0000313" key="2">
    <source>
        <dbReference type="EMBL" id="GAA1384803.1"/>
    </source>
</evidence>
<dbReference type="EMBL" id="BAAAJK010000006">
    <property type="protein sequence ID" value="GAA1384803.1"/>
    <property type="molecule type" value="Genomic_DNA"/>
</dbReference>
<reference evidence="2 3" key="1">
    <citation type="journal article" date="2019" name="Int. J. Syst. Evol. Microbiol.">
        <title>The Global Catalogue of Microorganisms (GCM) 10K type strain sequencing project: providing services to taxonomists for standard genome sequencing and annotation.</title>
        <authorList>
            <consortium name="The Broad Institute Genomics Platform"/>
            <consortium name="The Broad Institute Genome Sequencing Center for Infectious Disease"/>
            <person name="Wu L."/>
            <person name="Ma J."/>
        </authorList>
    </citation>
    <scope>NUCLEOTIDE SEQUENCE [LARGE SCALE GENOMIC DNA]</scope>
    <source>
        <strain evidence="2 3">JCM 11896</strain>
    </source>
</reference>
<sequence length="268" mass="27527">MLAVAMAVLLGCAAEAGRPPVAAGPPDPAPPLRLLQMNLCNSGIAGCFTGRAVEEGAAVIRAEVPDVITLNEICGDDVAVLERALAEAAPDASTSSHFQPARDRGTGGPYPCRDGGQFGIGVVSQTSSAVASAGIHPAQDPLDPEERAWLCLDTGAGSALTACTTHLAYTDRSVAVAQCRYLFDDVVGELRARDGAGPTVVGADLNLGPGDDPDFLGCLPDGFTDVGDDGRQHVVASPDLAAADFRQIDMRGTTDHPAMLVTLDPVTR</sequence>
<dbReference type="Gene3D" id="3.60.10.10">
    <property type="entry name" value="Endonuclease/exonuclease/phosphatase"/>
    <property type="match status" value="1"/>
</dbReference>
<feature type="domain" description="Endonuclease/exonuclease/phosphatase" evidence="1">
    <location>
        <begin position="57"/>
        <end position="256"/>
    </location>
</feature>
<dbReference type="InterPro" id="IPR005135">
    <property type="entry name" value="Endo/exonuclease/phosphatase"/>
</dbReference>
<proteinExistence type="predicted"/>
<evidence type="ECO:0000313" key="3">
    <source>
        <dbReference type="Proteomes" id="UP001501414"/>
    </source>
</evidence>
<gene>
    <name evidence="2" type="ORF">GCM10009613_16190</name>
</gene>
<comment type="caution">
    <text evidence="2">The sequence shown here is derived from an EMBL/GenBank/DDBJ whole genome shotgun (WGS) entry which is preliminary data.</text>
</comment>
<protein>
    <recommendedName>
        <fullName evidence="1">Endonuclease/exonuclease/phosphatase domain-containing protein</fullName>
    </recommendedName>
</protein>
<evidence type="ECO:0000259" key="1">
    <source>
        <dbReference type="Pfam" id="PF03372"/>
    </source>
</evidence>
<name>A0ABN1XLH0_9PSEU</name>
<dbReference type="InterPro" id="IPR036691">
    <property type="entry name" value="Endo/exonu/phosph_ase_sf"/>
</dbReference>
<dbReference type="Pfam" id="PF03372">
    <property type="entry name" value="Exo_endo_phos"/>
    <property type="match status" value="1"/>
</dbReference>
<organism evidence="2 3">
    <name type="scientific">Pseudonocardia kongjuensis</name>
    <dbReference type="NCBI Taxonomy" id="102227"/>
    <lineage>
        <taxon>Bacteria</taxon>
        <taxon>Bacillati</taxon>
        <taxon>Actinomycetota</taxon>
        <taxon>Actinomycetes</taxon>
        <taxon>Pseudonocardiales</taxon>
        <taxon>Pseudonocardiaceae</taxon>
        <taxon>Pseudonocardia</taxon>
    </lineage>
</organism>